<keyword evidence="1" id="KW-0812">Transmembrane</keyword>
<reference evidence="2 3" key="1">
    <citation type="journal article" date="2014" name="Genome Announc.">
        <title>Draft Genome Sequence of Magnetospirillum sp. Strain SO-1, a Freshwater Magnetotactic Bacterium Isolated from the Ol'khovka River, Russia.</title>
        <authorList>
            <person name="Grouzdev D.S."/>
            <person name="Dziuba M.V."/>
            <person name="Sukhacheva M.S."/>
            <person name="Mardanov A.V."/>
            <person name="Beletskiy A.V."/>
            <person name="Kuznetsov B.B."/>
            <person name="Skryabin K.G."/>
        </authorList>
    </citation>
    <scope>NUCLEOTIDE SEQUENCE [LARGE SCALE GENOMIC DNA]</scope>
    <source>
        <strain evidence="2 3">SO-1</strain>
    </source>
</reference>
<evidence type="ECO:0000256" key="1">
    <source>
        <dbReference type="SAM" id="Phobius"/>
    </source>
</evidence>
<dbReference type="PATRIC" id="fig|1244869.3.peg.117"/>
<protein>
    <submittedName>
        <fullName evidence="2">Uncharacterized protein</fullName>
    </submittedName>
</protein>
<dbReference type="Proteomes" id="UP000011744">
    <property type="component" value="Unassembled WGS sequence"/>
</dbReference>
<dbReference type="AlphaFoldDB" id="M2YFV1"/>
<feature type="transmembrane region" description="Helical" evidence="1">
    <location>
        <begin position="90"/>
        <end position="108"/>
    </location>
</feature>
<feature type="transmembrane region" description="Helical" evidence="1">
    <location>
        <begin position="27"/>
        <end position="44"/>
    </location>
</feature>
<organism evidence="2 3">
    <name type="scientific">Paramagnetospirillum caucaseum</name>
    <dbReference type="NCBI Taxonomy" id="1244869"/>
    <lineage>
        <taxon>Bacteria</taxon>
        <taxon>Pseudomonadati</taxon>
        <taxon>Pseudomonadota</taxon>
        <taxon>Alphaproteobacteria</taxon>
        <taxon>Rhodospirillales</taxon>
        <taxon>Magnetospirillaceae</taxon>
        <taxon>Paramagnetospirillum</taxon>
    </lineage>
</organism>
<dbReference type="EMBL" id="AONQ01000001">
    <property type="protein sequence ID" value="EME72036.1"/>
    <property type="molecule type" value="Genomic_DNA"/>
</dbReference>
<keyword evidence="1" id="KW-0472">Membrane</keyword>
<name>M2YFV1_9PROT</name>
<gene>
    <name evidence="2" type="ORF">H261_00615</name>
</gene>
<feature type="transmembrane region" description="Helical" evidence="1">
    <location>
        <begin position="51"/>
        <end position="70"/>
    </location>
</feature>
<comment type="caution">
    <text evidence="2">The sequence shown here is derived from an EMBL/GenBank/DDBJ whole genome shotgun (WGS) entry which is preliminary data.</text>
</comment>
<proteinExistence type="predicted"/>
<evidence type="ECO:0000313" key="3">
    <source>
        <dbReference type="Proteomes" id="UP000011744"/>
    </source>
</evidence>
<sequence>MEMVYLIGLIVISPLWGMLSTQLFLQSWLSFINLGICLIGFIRGKTARRDNLIGIGVCLLSVALFSAGLWLGQWILAEHSPFGQTQSENVVYWVFCAISALFMVPQMLKRIGKSWKQATVPGERESDYFKNRAKMAQNDAGR</sequence>
<keyword evidence="3" id="KW-1185">Reference proteome</keyword>
<accession>M2YFV1</accession>
<keyword evidence="1" id="KW-1133">Transmembrane helix</keyword>
<evidence type="ECO:0000313" key="2">
    <source>
        <dbReference type="EMBL" id="EME72036.1"/>
    </source>
</evidence>